<dbReference type="STRING" id="1121390.SAMN02746041_00394"/>
<protein>
    <submittedName>
        <fullName evidence="2">HDIG domain-containing protein</fullName>
    </submittedName>
</protein>
<dbReference type="InterPro" id="IPR003607">
    <property type="entry name" value="HD/PDEase_dom"/>
</dbReference>
<accession>A0A1W1X1E8</accession>
<name>A0A1W1X1E8_9BACT</name>
<dbReference type="Pfam" id="PF13487">
    <property type="entry name" value="HD_5"/>
    <property type="match status" value="1"/>
</dbReference>
<organism evidence="2 3">
    <name type="scientific">Desulfacinum hydrothermale DSM 13146</name>
    <dbReference type="NCBI Taxonomy" id="1121390"/>
    <lineage>
        <taxon>Bacteria</taxon>
        <taxon>Pseudomonadati</taxon>
        <taxon>Thermodesulfobacteriota</taxon>
        <taxon>Syntrophobacteria</taxon>
        <taxon>Syntrophobacterales</taxon>
        <taxon>Syntrophobacteraceae</taxon>
        <taxon>Desulfacinum</taxon>
    </lineage>
</organism>
<dbReference type="NCBIfam" id="TIGR00277">
    <property type="entry name" value="HDIG"/>
    <property type="match status" value="1"/>
</dbReference>
<dbReference type="SMART" id="SM00471">
    <property type="entry name" value="HDc"/>
    <property type="match status" value="1"/>
</dbReference>
<proteinExistence type="predicted"/>
<dbReference type="CDD" id="cd00077">
    <property type="entry name" value="HDc"/>
    <property type="match status" value="1"/>
</dbReference>
<gene>
    <name evidence="2" type="ORF">SAMN02746041_00394</name>
</gene>
<dbReference type="InterPro" id="IPR006675">
    <property type="entry name" value="HDIG_dom"/>
</dbReference>
<feature type="domain" description="HD-GYP" evidence="1">
    <location>
        <begin position="175"/>
        <end position="361"/>
    </location>
</feature>
<sequence length="361" mass="41489">MCFWQSAKEKVVAMAGKTEALNLADRLEIGKVQARSLPTDLNLRELGYVPFRLDYLFSEFHVPCALYVPVLVQGEESPTFVKVLERGQMFSEDWRWRLSEEQITVLYAEEADLVAIGSYFRESLEAALEDAWVSVEDQARMLRAHGAFLAESIFGDPYHPDVHESAAWWTGAASRFMAQKTPGASVLYRLFSRRYQVYTHCVQVALLVMAVCRAMGWRSRDIRDAGTAALYHDIGKAWVDSRILNKPGSLTREELEHIHRHPLQAHEHLKRMGWMNANQLEGVLSHHESMDGTGYPHGLKGKHIHPYARVIHVVDCFDAITTDRPYRLRTSPYKALRIMLNEMRLSFDHHILYKYIQFLGS</sequence>
<evidence type="ECO:0000313" key="3">
    <source>
        <dbReference type="Proteomes" id="UP000192783"/>
    </source>
</evidence>
<evidence type="ECO:0000259" key="1">
    <source>
        <dbReference type="PROSITE" id="PS51832"/>
    </source>
</evidence>
<dbReference type="Gene3D" id="1.10.3210.10">
    <property type="entry name" value="Hypothetical protein af1432"/>
    <property type="match status" value="1"/>
</dbReference>
<dbReference type="PANTHER" id="PTHR43155:SF2">
    <property type="entry name" value="CYCLIC DI-GMP PHOSPHODIESTERASE PA4108"/>
    <property type="match status" value="1"/>
</dbReference>
<dbReference type="EMBL" id="FWXF01000001">
    <property type="protein sequence ID" value="SMC17789.1"/>
    <property type="molecule type" value="Genomic_DNA"/>
</dbReference>
<keyword evidence="3" id="KW-1185">Reference proteome</keyword>
<dbReference type="PANTHER" id="PTHR43155">
    <property type="entry name" value="CYCLIC DI-GMP PHOSPHODIESTERASE PA4108-RELATED"/>
    <property type="match status" value="1"/>
</dbReference>
<dbReference type="SUPFAM" id="SSF109604">
    <property type="entry name" value="HD-domain/PDEase-like"/>
    <property type="match status" value="1"/>
</dbReference>
<evidence type="ECO:0000313" key="2">
    <source>
        <dbReference type="EMBL" id="SMC17789.1"/>
    </source>
</evidence>
<dbReference type="InterPro" id="IPR037522">
    <property type="entry name" value="HD_GYP_dom"/>
</dbReference>
<dbReference type="PROSITE" id="PS51832">
    <property type="entry name" value="HD_GYP"/>
    <property type="match status" value="1"/>
</dbReference>
<dbReference type="Proteomes" id="UP000192783">
    <property type="component" value="Unassembled WGS sequence"/>
</dbReference>
<dbReference type="AlphaFoldDB" id="A0A1W1X1E8"/>
<reference evidence="2 3" key="1">
    <citation type="submission" date="2017-04" db="EMBL/GenBank/DDBJ databases">
        <authorList>
            <person name="Afonso C.L."/>
            <person name="Miller P.J."/>
            <person name="Scott M.A."/>
            <person name="Spackman E."/>
            <person name="Goraichik I."/>
            <person name="Dimitrov K.M."/>
            <person name="Suarez D.L."/>
            <person name="Swayne D.E."/>
        </authorList>
    </citation>
    <scope>NUCLEOTIDE SEQUENCE [LARGE SCALE GENOMIC DNA]</scope>
    <source>
        <strain evidence="2 3">DSM 13146</strain>
    </source>
</reference>